<feature type="compositionally biased region" description="Gly residues" evidence="1">
    <location>
        <begin position="146"/>
        <end position="174"/>
    </location>
</feature>
<dbReference type="EMBL" id="UOGC01000110">
    <property type="protein sequence ID" value="VAX20803.1"/>
    <property type="molecule type" value="Genomic_DNA"/>
</dbReference>
<dbReference type="Pfam" id="PF14341">
    <property type="entry name" value="PilX_N"/>
    <property type="match status" value="1"/>
</dbReference>
<name>A0A3B1C815_9ZZZZ</name>
<protein>
    <recommendedName>
        <fullName evidence="2">Type 4 fimbrial biogenesis protein PilX N-terminal domain-containing protein</fullName>
    </recommendedName>
</protein>
<evidence type="ECO:0000256" key="1">
    <source>
        <dbReference type="SAM" id="MobiDB-lite"/>
    </source>
</evidence>
<dbReference type="AlphaFoldDB" id="A0A3B1C815"/>
<proteinExistence type="predicted"/>
<reference evidence="3" key="1">
    <citation type="submission" date="2018-06" db="EMBL/GenBank/DDBJ databases">
        <authorList>
            <person name="Zhirakovskaya E."/>
        </authorList>
    </citation>
    <scope>NUCLEOTIDE SEQUENCE</scope>
</reference>
<evidence type="ECO:0000313" key="3">
    <source>
        <dbReference type="EMBL" id="VAX20803.1"/>
    </source>
</evidence>
<organism evidence="3">
    <name type="scientific">hydrothermal vent metagenome</name>
    <dbReference type="NCBI Taxonomy" id="652676"/>
    <lineage>
        <taxon>unclassified sequences</taxon>
        <taxon>metagenomes</taxon>
        <taxon>ecological metagenomes</taxon>
    </lineage>
</organism>
<gene>
    <name evidence="3" type="ORF">MNBD_NITROSPINAE01-1194</name>
</gene>
<evidence type="ECO:0000259" key="2">
    <source>
        <dbReference type="Pfam" id="PF14341"/>
    </source>
</evidence>
<feature type="non-terminal residue" evidence="3">
    <location>
        <position position="184"/>
    </location>
</feature>
<accession>A0A3B1C815</accession>
<dbReference type="InterPro" id="IPR025746">
    <property type="entry name" value="PilX_N_dom"/>
</dbReference>
<feature type="domain" description="Type 4 fimbrial biogenesis protein PilX N-terminal" evidence="2">
    <location>
        <begin position="18"/>
        <end position="68"/>
    </location>
</feature>
<feature type="region of interest" description="Disordered" evidence="1">
    <location>
        <begin position="146"/>
        <end position="184"/>
    </location>
</feature>
<feature type="compositionally biased region" description="Acidic residues" evidence="1">
    <location>
        <begin position="175"/>
        <end position="184"/>
    </location>
</feature>
<sequence>MKKTTSSSTSAKPMNNRRGATLVLAMLVLAMVTIMGVYSATRSSLEQNISKNLETDMSLFFAAEAGLNHAVKILSNDFANPAVNSAGSNWNFALDGSRYGQVATARVVQNGQWTAGNGVPITSQTFSVGAITVNYTVELWNNNDGGNGGGGDGGNGSGGGGGNSSGGGDGGDSGDSGDDGSGDS</sequence>